<dbReference type="RefSeq" id="WP_087079366.1">
    <property type="nucleotide sequence ID" value="NZ_CP020809.1"/>
</dbReference>
<dbReference type="Pfam" id="PF14032">
    <property type="entry name" value="PknH_C"/>
    <property type="match status" value="1"/>
</dbReference>
<dbReference type="KEGG" id="mdx:BTO20_28915"/>
<evidence type="ECO:0000256" key="1">
    <source>
        <dbReference type="SAM" id="MobiDB-lite"/>
    </source>
</evidence>
<dbReference type="EMBL" id="CP020809">
    <property type="protein sequence ID" value="ART72035.1"/>
    <property type="molecule type" value="Genomic_DNA"/>
</dbReference>
<dbReference type="PROSITE" id="PS51257">
    <property type="entry name" value="PROKAR_LIPOPROTEIN"/>
    <property type="match status" value="1"/>
</dbReference>
<reference evidence="3 4" key="1">
    <citation type="submission" date="2017-04" db="EMBL/GenBank/DDBJ databases">
        <title>Whole Genome Sequence of 1,4-Dioxane Degrading Bacterium Mycobacterium dioxanotrophicus PH-06.</title>
        <authorList>
            <person name="He Y."/>
        </authorList>
    </citation>
    <scope>NUCLEOTIDE SEQUENCE [LARGE SCALE GENOMIC DNA]</scope>
    <source>
        <strain evidence="3 4">PH-06</strain>
    </source>
</reference>
<dbReference type="OrthoDB" id="4374883at2"/>
<evidence type="ECO:0000313" key="4">
    <source>
        <dbReference type="Proteomes" id="UP000195331"/>
    </source>
</evidence>
<dbReference type="InterPro" id="IPR026954">
    <property type="entry name" value="PknH-like_Extracell"/>
</dbReference>
<gene>
    <name evidence="3" type="ORF">BTO20_28915</name>
</gene>
<dbReference type="Proteomes" id="UP000195331">
    <property type="component" value="Chromosome"/>
</dbReference>
<dbReference type="InterPro" id="IPR038232">
    <property type="entry name" value="PknH-like_Extracell_sf"/>
</dbReference>
<sequence length="244" mass="25491">MSQGSHRMPRPNSRSCQAAVAAVAVVIAAVTASCTRTVEGVAAGPAAGKGAMVDGGNLESLLLTPDVVSGIVGLPNMVTISSWMKPDTSDSGESYVPRDCLGALYSGMSVVYAGNGYSSIFQTRTGPNKSKPDATPSIDQSASAFDSPAEAQKAMDEYLDTLHNCAGKDFTYTRIQLTWKLGSPTDAGNGITTMESTLQGGDQVIDRALAVKGNVLVEVQSQDRKPLADEVKKIMDKVLDQIGS</sequence>
<evidence type="ECO:0000259" key="2">
    <source>
        <dbReference type="Pfam" id="PF14032"/>
    </source>
</evidence>
<feature type="domain" description="PknH-like extracellular" evidence="2">
    <location>
        <begin position="53"/>
        <end position="240"/>
    </location>
</feature>
<protein>
    <recommendedName>
        <fullName evidence="2">PknH-like extracellular domain-containing protein</fullName>
    </recommendedName>
</protein>
<accession>A0A1Y0CAN7</accession>
<dbReference type="AlphaFoldDB" id="A0A1Y0CAN7"/>
<dbReference type="Gene3D" id="3.40.1000.70">
    <property type="entry name" value="PknH-like extracellular domain"/>
    <property type="match status" value="1"/>
</dbReference>
<name>A0A1Y0CAN7_9MYCO</name>
<evidence type="ECO:0000313" key="3">
    <source>
        <dbReference type="EMBL" id="ART72035.1"/>
    </source>
</evidence>
<feature type="region of interest" description="Disordered" evidence="1">
    <location>
        <begin position="124"/>
        <end position="149"/>
    </location>
</feature>
<proteinExistence type="predicted"/>
<keyword evidence="4" id="KW-1185">Reference proteome</keyword>
<organism evidence="3 4">
    <name type="scientific">Mycobacterium dioxanotrophicus</name>
    <dbReference type="NCBI Taxonomy" id="482462"/>
    <lineage>
        <taxon>Bacteria</taxon>
        <taxon>Bacillati</taxon>
        <taxon>Actinomycetota</taxon>
        <taxon>Actinomycetes</taxon>
        <taxon>Mycobacteriales</taxon>
        <taxon>Mycobacteriaceae</taxon>
        <taxon>Mycobacterium</taxon>
    </lineage>
</organism>